<dbReference type="AlphaFoldDB" id="A0A4D6MXF4"/>
<feature type="compositionally biased region" description="Polar residues" evidence="1">
    <location>
        <begin position="58"/>
        <end position="69"/>
    </location>
</feature>
<sequence length="95" mass="10825">MRPTTSLIGENVLRSLENDLQMSIVRWNRRENAAEDLYLASNTQISLVKRQSEKPTEKMSSNMDLTTNMEGVKQEGTHVRAVMETLTDSENRNAI</sequence>
<accession>A0A4D6MXF4</accession>
<dbReference type="Proteomes" id="UP000501690">
    <property type="component" value="Linkage Group LG8"/>
</dbReference>
<feature type="region of interest" description="Disordered" evidence="1">
    <location>
        <begin position="50"/>
        <end position="77"/>
    </location>
</feature>
<organism evidence="2 3">
    <name type="scientific">Vigna unguiculata</name>
    <name type="common">Cowpea</name>
    <dbReference type="NCBI Taxonomy" id="3917"/>
    <lineage>
        <taxon>Eukaryota</taxon>
        <taxon>Viridiplantae</taxon>
        <taxon>Streptophyta</taxon>
        <taxon>Embryophyta</taxon>
        <taxon>Tracheophyta</taxon>
        <taxon>Spermatophyta</taxon>
        <taxon>Magnoliopsida</taxon>
        <taxon>eudicotyledons</taxon>
        <taxon>Gunneridae</taxon>
        <taxon>Pentapetalae</taxon>
        <taxon>rosids</taxon>
        <taxon>fabids</taxon>
        <taxon>Fabales</taxon>
        <taxon>Fabaceae</taxon>
        <taxon>Papilionoideae</taxon>
        <taxon>50 kb inversion clade</taxon>
        <taxon>NPAAA clade</taxon>
        <taxon>indigoferoid/millettioid clade</taxon>
        <taxon>Phaseoleae</taxon>
        <taxon>Vigna</taxon>
    </lineage>
</organism>
<evidence type="ECO:0000313" key="3">
    <source>
        <dbReference type="Proteomes" id="UP000501690"/>
    </source>
</evidence>
<keyword evidence="3" id="KW-1185">Reference proteome</keyword>
<evidence type="ECO:0000256" key="1">
    <source>
        <dbReference type="SAM" id="MobiDB-lite"/>
    </source>
</evidence>
<dbReference type="EMBL" id="CP039352">
    <property type="protein sequence ID" value="QCE04557.1"/>
    <property type="molecule type" value="Genomic_DNA"/>
</dbReference>
<gene>
    <name evidence="2" type="ORF">DEO72_LG8g2593</name>
</gene>
<protein>
    <submittedName>
        <fullName evidence="2">Uncharacterized protein</fullName>
    </submittedName>
</protein>
<reference evidence="2 3" key="1">
    <citation type="submission" date="2019-04" db="EMBL/GenBank/DDBJ databases">
        <title>An improved genome assembly and genetic linkage map for asparagus bean, Vigna unguiculata ssp. sesquipedialis.</title>
        <authorList>
            <person name="Xia Q."/>
            <person name="Zhang R."/>
            <person name="Dong Y."/>
        </authorList>
    </citation>
    <scope>NUCLEOTIDE SEQUENCE [LARGE SCALE GENOMIC DNA]</scope>
    <source>
        <tissue evidence="2">Leaf</tissue>
    </source>
</reference>
<proteinExistence type="predicted"/>
<name>A0A4D6MXF4_VIGUN</name>
<evidence type="ECO:0000313" key="2">
    <source>
        <dbReference type="EMBL" id="QCE04557.1"/>
    </source>
</evidence>